<dbReference type="Gene3D" id="3.20.20.150">
    <property type="entry name" value="Divalent-metal-dependent TIM barrel enzymes"/>
    <property type="match status" value="1"/>
</dbReference>
<dbReference type="InterPro" id="IPR050312">
    <property type="entry name" value="IolE/XylAMocC-like"/>
</dbReference>
<dbReference type="KEGG" id="anr:Ana3638_13670"/>
<evidence type="ECO:0000313" key="3">
    <source>
        <dbReference type="Proteomes" id="UP000464314"/>
    </source>
</evidence>
<dbReference type="SUPFAM" id="SSF51658">
    <property type="entry name" value="Xylose isomerase-like"/>
    <property type="match status" value="1"/>
</dbReference>
<dbReference type="PANTHER" id="PTHR12110">
    <property type="entry name" value="HYDROXYPYRUVATE ISOMERASE"/>
    <property type="match status" value="1"/>
</dbReference>
<protein>
    <submittedName>
        <fullName evidence="2">TIM barrel protein</fullName>
    </submittedName>
</protein>
<reference evidence="2 3" key="1">
    <citation type="submission" date="2020-01" db="EMBL/GenBank/DDBJ databases">
        <title>Genome analysis of Anaerocolumna sp. CBA3638.</title>
        <authorList>
            <person name="Kim J."/>
            <person name="Roh S.W."/>
        </authorList>
    </citation>
    <scope>NUCLEOTIDE SEQUENCE [LARGE SCALE GENOMIC DNA]</scope>
    <source>
        <strain evidence="2 3">CBA3638</strain>
    </source>
</reference>
<dbReference type="EMBL" id="CP048000">
    <property type="protein sequence ID" value="QHQ61691.1"/>
    <property type="molecule type" value="Genomic_DNA"/>
</dbReference>
<sequence length="238" mass="26430">MKIGLQLYTIRDTYQNADEFKANIKKVKELGYDGVEFAGYAGMDANDLKAFLDEIGLEAISSHHGLNDLEFKLDELVQYNKTLGCKYMVCAFAPTGNKEEVDHVVKVMSAAKKTVADNGMELLYHNHSHEFKILDDGSLPLALIGDSCNLELDTFWVFNAGVEPCSFIRDNKDVISLIHLKDGSFEGVPCAIGEGFNNIKGIREMSARIGMEWLIVENDKPTPDGLSDVGRSIRYLKG</sequence>
<evidence type="ECO:0000313" key="2">
    <source>
        <dbReference type="EMBL" id="QHQ61691.1"/>
    </source>
</evidence>
<dbReference type="Pfam" id="PF01261">
    <property type="entry name" value="AP_endonuc_2"/>
    <property type="match status" value="1"/>
</dbReference>
<dbReference type="Proteomes" id="UP000464314">
    <property type="component" value="Chromosome"/>
</dbReference>
<accession>A0A6P1TP81</accession>
<dbReference type="InterPro" id="IPR036237">
    <property type="entry name" value="Xyl_isomerase-like_sf"/>
</dbReference>
<proteinExistence type="predicted"/>
<keyword evidence="3" id="KW-1185">Reference proteome</keyword>
<dbReference type="PANTHER" id="PTHR12110:SF41">
    <property type="entry name" value="INOSOSE DEHYDRATASE"/>
    <property type="match status" value="1"/>
</dbReference>
<dbReference type="InterPro" id="IPR013022">
    <property type="entry name" value="Xyl_isomerase-like_TIM-brl"/>
</dbReference>
<organism evidence="2 3">
    <name type="scientific">Anaerocolumna sedimenticola</name>
    <dbReference type="NCBI Taxonomy" id="2696063"/>
    <lineage>
        <taxon>Bacteria</taxon>
        <taxon>Bacillati</taxon>
        <taxon>Bacillota</taxon>
        <taxon>Clostridia</taxon>
        <taxon>Lachnospirales</taxon>
        <taxon>Lachnospiraceae</taxon>
        <taxon>Anaerocolumna</taxon>
    </lineage>
</organism>
<feature type="domain" description="Xylose isomerase-like TIM barrel" evidence="1">
    <location>
        <begin position="25"/>
        <end position="236"/>
    </location>
</feature>
<gene>
    <name evidence="2" type="ORF">Ana3638_13670</name>
</gene>
<dbReference type="RefSeq" id="WP_161838516.1">
    <property type="nucleotide sequence ID" value="NZ_CP048000.1"/>
</dbReference>
<evidence type="ECO:0000259" key="1">
    <source>
        <dbReference type="Pfam" id="PF01261"/>
    </source>
</evidence>
<name>A0A6P1TP81_9FIRM</name>
<dbReference type="AlphaFoldDB" id="A0A6P1TP81"/>